<organism evidence="1 2">
    <name type="scientific">Plakobranchus ocellatus</name>
    <dbReference type="NCBI Taxonomy" id="259542"/>
    <lineage>
        <taxon>Eukaryota</taxon>
        <taxon>Metazoa</taxon>
        <taxon>Spiralia</taxon>
        <taxon>Lophotrochozoa</taxon>
        <taxon>Mollusca</taxon>
        <taxon>Gastropoda</taxon>
        <taxon>Heterobranchia</taxon>
        <taxon>Euthyneura</taxon>
        <taxon>Panpulmonata</taxon>
        <taxon>Sacoglossa</taxon>
        <taxon>Placobranchoidea</taxon>
        <taxon>Plakobranchidae</taxon>
        <taxon>Plakobranchus</taxon>
    </lineage>
</organism>
<reference evidence="1 2" key="1">
    <citation type="journal article" date="2021" name="Elife">
        <title>Chloroplast acquisition without the gene transfer in kleptoplastic sea slugs, Plakobranchus ocellatus.</title>
        <authorList>
            <person name="Maeda T."/>
            <person name="Takahashi S."/>
            <person name="Yoshida T."/>
            <person name="Shimamura S."/>
            <person name="Takaki Y."/>
            <person name="Nagai Y."/>
            <person name="Toyoda A."/>
            <person name="Suzuki Y."/>
            <person name="Arimoto A."/>
            <person name="Ishii H."/>
            <person name="Satoh N."/>
            <person name="Nishiyama T."/>
            <person name="Hasebe M."/>
            <person name="Maruyama T."/>
            <person name="Minagawa J."/>
            <person name="Obokata J."/>
            <person name="Shigenobu S."/>
        </authorList>
    </citation>
    <scope>NUCLEOTIDE SEQUENCE [LARGE SCALE GENOMIC DNA]</scope>
</reference>
<comment type="caution">
    <text evidence="1">The sequence shown here is derived from an EMBL/GenBank/DDBJ whole genome shotgun (WGS) entry which is preliminary data.</text>
</comment>
<gene>
    <name evidence="1" type="ORF">PoB_005217700</name>
</gene>
<keyword evidence="2" id="KW-1185">Reference proteome</keyword>
<dbReference type="EMBL" id="BLXT01005763">
    <property type="protein sequence ID" value="GFO25672.1"/>
    <property type="molecule type" value="Genomic_DNA"/>
</dbReference>
<protein>
    <submittedName>
        <fullName evidence="1">Uncharacterized protein</fullName>
    </submittedName>
</protein>
<sequence>MFPFPRYFGGSEKEGGAASERAEWAWRLLGGHSSALLTSVRLSGVNTEKSLISGLACTLDLFEIPEAGHKQTSDNRGPDRDGAWQTPYLPVFRSIPGDID</sequence>
<dbReference type="AlphaFoldDB" id="A0AAV4C2T5"/>
<dbReference type="Proteomes" id="UP000735302">
    <property type="component" value="Unassembled WGS sequence"/>
</dbReference>
<accession>A0AAV4C2T5</accession>
<name>A0AAV4C2T5_9GAST</name>
<evidence type="ECO:0000313" key="1">
    <source>
        <dbReference type="EMBL" id="GFO25672.1"/>
    </source>
</evidence>
<proteinExistence type="predicted"/>
<evidence type="ECO:0000313" key="2">
    <source>
        <dbReference type="Proteomes" id="UP000735302"/>
    </source>
</evidence>